<feature type="transmembrane region" description="Helical" evidence="1">
    <location>
        <begin position="255"/>
        <end position="275"/>
    </location>
</feature>
<proteinExistence type="predicted"/>
<feature type="transmembrane region" description="Helical" evidence="1">
    <location>
        <begin position="45"/>
        <end position="63"/>
    </location>
</feature>
<keyword evidence="1" id="KW-0472">Membrane</keyword>
<keyword evidence="3" id="KW-1185">Reference proteome</keyword>
<feature type="transmembrane region" description="Helical" evidence="1">
    <location>
        <begin position="358"/>
        <end position="380"/>
    </location>
</feature>
<feature type="transmembrane region" description="Helical" evidence="1">
    <location>
        <begin position="172"/>
        <end position="189"/>
    </location>
</feature>
<dbReference type="AlphaFoldDB" id="A0A285V6Y4"/>
<feature type="transmembrane region" description="Helical" evidence="1">
    <location>
        <begin position="201"/>
        <end position="219"/>
    </location>
</feature>
<evidence type="ECO:0000256" key="1">
    <source>
        <dbReference type="SAM" id="Phobius"/>
    </source>
</evidence>
<feature type="transmembrane region" description="Helical" evidence="1">
    <location>
        <begin position="231"/>
        <end position="249"/>
    </location>
</feature>
<name>A0A285V6Y4_9ACTN</name>
<dbReference type="EMBL" id="OBQI01000003">
    <property type="protein sequence ID" value="SOC49885.1"/>
    <property type="molecule type" value="Genomic_DNA"/>
</dbReference>
<reference evidence="3" key="1">
    <citation type="submission" date="2017-08" db="EMBL/GenBank/DDBJ databases">
        <authorList>
            <person name="Varghese N."/>
            <person name="Submissions S."/>
        </authorList>
    </citation>
    <scope>NUCLEOTIDE SEQUENCE [LARGE SCALE GENOMIC DNA]</scope>
    <source>
        <strain evidence="3">DSM 4725</strain>
    </source>
</reference>
<keyword evidence="1" id="KW-1133">Transmembrane helix</keyword>
<dbReference type="Proteomes" id="UP000219435">
    <property type="component" value="Unassembled WGS sequence"/>
</dbReference>
<protein>
    <submittedName>
        <fullName evidence="2">Uncharacterized protein</fullName>
    </submittedName>
</protein>
<feature type="transmembrane region" description="Helical" evidence="1">
    <location>
        <begin position="566"/>
        <end position="583"/>
    </location>
</feature>
<gene>
    <name evidence="2" type="ORF">SAMN05660748_2619</name>
</gene>
<feature type="transmembrane region" description="Helical" evidence="1">
    <location>
        <begin position="519"/>
        <end position="536"/>
    </location>
</feature>
<dbReference type="RefSeq" id="WP_097195393.1">
    <property type="nucleotide sequence ID" value="NZ_OBQI01000003.1"/>
</dbReference>
<feature type="transmembrane region" description="Helical" evidence="1">
    <location>
        <begin position="308"/>
        <end position="327"/>
    </location>
</feature>
<sequence>MDQQVAHRPPAPLPSRVRPPQVLLGVGAVLLVSAGAAVVAASGGAGARLLVLALAAVAAGFAVRADRHRLHSSAETLAASAAGLALAGSDLGSPASGGNPLPPLALAGAFLALRFLSPVPAAWPLAAWASAQLAALRSLGGVPDSLTTELFLGISLVGLGVALWARPLVARLTLLTTAPWFAAGVLTGSREAWTAGPAERWAATALVAAAAAGLLLARLRQPLDVLLGPPRLVPVFAGAMTAVAVTGAGSAGGPVAVAFGGFVGVLVAATAAAELSGWRRGLLLPVALTGGVLLAVLSVLRLLDGRHWSEIALLLLLTAAPTVWVGASRRDDRPVAAPTAVGCLAAAALFGLPDGWASPAQVAALLTGLFVASLAIAARLERESRRATAAAAAGCAAAAAVLLAGDGQPGRLATHLAVQGAVTLAWAWWSGRPATAPAEDADRPAAWRVGAAELVVAAWIAAGLAGAGAVEAYSLPAALGLLAANGRGLGRDRSWAAWGPGLLVAAVPSALLAVLRPDVPRAVVVLALAAVVLVAGARAGRRAPLVVGAWTALVVGLGLAVRALPWPVATALVVGGVLLAIGMHRERRPVAGFATRLADLR</sequence>
<evidence type="ECO:0000313" key="3">
    <source>
        <dbReference type="Proteomes" id="UP000219435"/>
    </source>
</evidence>
<feature type="transmembrane region" description="Helical" evidence="1">
    <location>
        <begin position="495"/>
        <end position="513"/>
    </location>
</feature>
<organism evidence="2 3">
    <name type="scientific">Blastococcus aggregatus</name>
    <dbReference type="NCBI Taxonomy" id="38502"/>
    <lineage>
        <taxon>Bacteria</taxon>
        <taxon>Bacillati</taxon>
        <taxon>Actinomycetota</taxon>
        <taxon>Actinomycetes</taxon>
        <taxon>Geodermatophilales</taxon>
        <taxon>Geodermatophilaceae</taxon>
        <taxon>Blastococcus</taxon>
    </lineage>
</organism>
<dbReference type="NCBIfam" id="NF047321">
    <property type="entry name" value="SCO7613_CTERM"/>
    <property type="match status" value="1"/>
</dbReference>
<feature type="transmembrane region" description="Helical" evidence="1">
    <location>
        <begin position="282"/>
        <end position="302"/>
    </location>
</feature>
<feature type="transmembrane region" description="Helical" evidence="1">
    <location>
        <begin position="21"/>
        <end position="39"/>
    </location>
</feature>
<dbReference type="OrthoDB" id="5181536at2"/>
<feature type="transmembrane region" description="Helical" evidence="1">
    <location>
        <begin position="334"/>
        <end position="352"/>
    </location>
</feature>
<dbReference type="InterPro" id="IPR058062">
    <property type="entry name" value="SCO7613_C"/>
</dbReference>
<evidence type="ECO:0000313" key="2">
    <source>
        <dbReference type="EMBL" id="SOC49885.1"/>
    </source>
</evidence>
<feature type="transmembrane region" description="Helical" evidence="1">
    <location>
        <begin position="456"/>
        <end position="483"/>
    </location>
</feature>
<accession>A0A285V6Y4</accession>
<keyword evidence="1" id="KW-0812">Transmembrane</keyword>